<feature type="region of interest" description="Disordered" evidence="1">
    <location>
        <begin position="67"/>
        <end position="86"/>
    </location>
</feature>
<feature type="transmembrane region" description="Helical" evidence="2">
    <location>
        <begin position="43"/>
        <end position="63"/>
    </location>
</feature>
<proteinExistence type="predicted"/>
<dbReference type="EMBL" id="AMZH03021092">
    <property type="protein sequence ID" value="RRT38555.1"/>
    <property type="molecule type" value="Genomic_DNA"/>
</dbReference>
<reference evidence="3 4" key="1">
    <citation type="journal article" date="2014" name="Agronomy (Basel)">
        <title>A Draft Genome Sequence for Ensete ventricosum, the Drought-Tolerant Tree Against Hunger.</title>
        <authorList>
            <person name="Harrison J."/>
            <person name="Moore K.A."/>
            <person name="Paszkiewicz K."/>
            <person name="Jones T."/>
            <person name="Grant M."/>
            <person name="Ambacheew D."/>
            <person name="Muzemil S."/>
            <person name="Studholme D.J."/>
        </authorList>
    </citation>
    <scope>NUCLEOTIDE SEQUENCE [LARGE SCALE GENOMIC DNA]</scope>
</reference>
<dbReference type="Proteomes" id="UP000287651">
    <property type="component" value="Unassembled WGS sequence"/>
</dbReference>
<evidence type="ECO:0000313" key="4">
    <source>
        <dbReference type="Proteomes" id="UP000287651"/>
    </source>
</evidence>
<protein>
    <submittedName>
        <fullName evidence="3">Uncharacterized protein</fullName>
    </submittedName>
</protein>
<name>A0A426XGE7_ENSVE</name>
<feature type="region of interest" description="Disordered" evidence="1">
    <location>
        <begin position="1"/>
        <end position="30"/>
    </location>
</feature>
<keyword evidence="2" id="KW-1133">Transmembrane helix</keyword>
<accession>A0A426XGE7</accession>
<evidence type="ECO:0000256" key="2">
    <source>
        <dbReference type="SAM" id="Phobius"/>
    </source>
</evidence>
<sequence>MGVTHGRSPTRARLAAASPQGAAAPIAGEASPWHGGYRPQRAAVAYAGAATAGGGISLAWRLPTTKGSRRLRRGSDGGGAVRVKEG</sequence>
<comment type="caution">
    <text evidence="3">The sequence shown here is derived from an EMBL/GenBank/DDBJ whole genome shotgun (WGS) entry which is preliminary data.</text>
</comment>
<evidence type="ECO:0000256" key="1">
    <source>
        <dbReference type="SAM" id="MobiDB-lite"/>
    </source>
</evidence>
<keyword evidence="2" id="KW-0472">Membrane</keyword>
<dbReference type="AlphaFoldDB" id="A0A426XGE7"/>
<feature type="compositionally biased region" description="Low complexity" evidence="1">
    <location>
        <begin position="11"/>
        <end position="28"/>
    </location>
</feature>
<organism evidence="3 4">
    <name type="scientific">Ensete ventricosum</name>
    <name type="common">Abyssinian banana</name>
    <name type="synonym">Musa ensete</name>
    <dbReference type="NCBI Taxonomy" id="4639"/>
    <lineage>
        <taxon>Eukaryota</taxon>
        <taxon>Viridiplantae</taxon>
        <taxon>Streptophyta</taxon>
        <taxon>Embryophyta</taxon>
        <taxon>Tracheophyta</taxon>
        <taxon>Spermatophyta</taxon>
        <taxon>Magnoliopsida</taxon>
        <taxon>Liliopsida</taxon>
        <taxon>Zingiberales</taxon>
        <taxon>Musaceae</taxon>
        <taxon>Ensete</taxon>
    </lineage>
</organism>
<keyword evidence="2" id="KW-0812">Transmembrane</keyword>
<gene>
    <name evidence="3" type="ORF">B296_00034275</name>
</gene>
<evidence type="ECO:0000313" key="3">
    <source>
        <dbReference type="EMBL" id="RRT38555.1"/>
    </source>
</evidence>